<dbReference type="Proteomes" id="UP000002036">
    <property type="component" value="Chromosome B"/>
</dbReference>
<accession>C5DCX9</accession>
<dbReference type="Pfam" id="PF00674">
    <property type="entry name" value="DUP"/>
    <property type="match status" value="1"/>
</dbReference>
<dbReference type="KEGG" id="lth:KLTH0B06688g"/>
<proteinExistence type="predicted"/>
<dbReference type="HOGENOM" id="CLU_2097305_0_0_1"/>
<dbReference type="OrthoDB" id="10490373at2759"/>
<name>C5DCX9_LACTC</name>
<keyword evidence="1" id="KW-1133">Transmembrane helix</keyword>
<keyword evidence="1" id="KW-0472">Membrane</keyword>
<feature type="transmembrane region" description="Helical" evidence="1">
    <location>
        <begin position="6"/>
        <end position="27"/>
    </location>
</feature>
<protein>
    <submittedName>
        <fullName evidence="2">KLTH0B06688p</fullName>
    </submittedName>
</protein>
<dbReference type="InterPro" id="IPR001142">
    <property type="entry name" value="DUP/COS"/>
</dbReference>
<evidence type="ECO:0000256" key="1">
    <source>
        <dbReference type="SAM" id="Phobius"/>
    </source>
</evidence>
<evidence type="ECO:0000313" key="3">
    <source>
        <dbReference type="Proteomes" id="UP000002036"/>
    </source>
</evidence>
<dbReference type="EMBL" id="CU928166">
    <property type="protein sequence ID" value="CAR21640.1"/>
    <property type="molecule type" value="Genomic_DNA"/>
</dbReference>
<keyword evidence="3" id="KW-1185">Reference proteome</keyword>
<evidence type="ECO:0000313" key="2">
    <source>
        <dbReference type="EMBL" id="CAR21640.1"/>
    </source>
</evidence>
<gene>
    <name evidence="2" type="ordered locus">KLTH0B06688g</name>
</gene>
<keyword evidence="1" id="KW-0812">Transmembrane</keyword>
<organism evidence="2 3">
    <name type="scientific">Lachancea thermotolerans (strain ATCC 56472 / CBS 6340 / NRRL Y-8284)</name>
    <name type="common">Yeast</name>
    <name type="synonym">Kluyveromyces thermotolerans</name>
    <dbReference type="NCBI Taxonomy" id="559295"/>
    <lineage>
        <taxon>Eukaryota</taxon>
        <taxon>Fungi</taxon>
        <taxon>Dikarya</taxon>
        <taxon>Ascomycota</taxon>
        <taxon>Saccharomycotina</taxon>
        <taxon>Saccharomycetes</taxon>
        <taxon>Saccharomycetales</taxon>
        <taxon>Saccharomycetaceae</taxon>
        <taxon>Lachancea</taxon>
    </lineage>
</organism>
<dbReference type="RefSeq" id="XP_002552078.1">
    <property type="nucleotide sequence ID" value="XM_002552032.1"/>
</dbReference>
<dbReference type="AlphaFoldDB" id="C5DCX9"/>
<dbReference type="InParanoid" id="C5DCX9"/>
<sequence>MVSPVITIFRIVLAMALSNLFLGFVLFSPLRDNGLGASDLMDLWTTIAAVEPRGDTRGWDRIASYINEYLITNGAPGRLAQFYDGEDCIQRFKKRYSASLLKKKRRGGGKFEDLRS</sequence>
<dbReference type="GeneID" id="8290917"/>
<reference evidence="2 3" key="1">
    <citation type="journal article" date="2009" name="Genome Res.">
        <title>Comparative genomics of protoploid Saccharomycetaceae.</title>
        <authorList>
            <consortium name="The Genolevures Consortium"/>
            <person name="Souciet J.-L."/>
            <person name="Dujon B."/>
            <person name="Gaillardin C."/>
            <person name="Johnston M."/>
            <person name="Baret P.V."/>
            <person name="Cliften P."/>
            <person name="Sherman D.J."/>
            <person name="Weissenbach J."/>
            <person name="Westhof E."/>
            <person name="Wincker P."/>
            <person name="Jubin C."/>
            <person name="Poulain J."/>
            <person name="Barbe V."/>
            <person name="Segurens B."/>
            <person name="Artiguenave F."/>
            <person name="Anthouard V."/>
            <person name="Vacherie B."/>
            <person name="Val M.-E."/>
            <person name="Fulton R.S."/>
            <person name="Minx P."/>
            <person name="Wilson R."/>
            <person name="Durrens P."/>
            <person name="Jean G."/>
            <person name="Marck C."/>
            <person name="Martin T."/>
            <person name="Nikolski M."/>
            <person name="Rolland T."/>
            <person name="Seret M.-L."/>
            <person name="Casaregola S."/>
            <person name="Despons L."/>
            <person name="Fairhead C."/>
            <person name="Fischer G."/>
            <person name="Lafontaine I."/>
            <person name="Leh V."/>
            <person name="Lemaire M."/>
            <person name="de Montigny J."/>
            <person name="Neuveglise C."/>
            <person name="Thierry A."/>
            <person name="Blanc-Lenfle I."/>
            <person name="Bleykasten C."/>
            <person name="Diffels J."/>
            <person name="Fritsch E."/>
            <person name="Frangeul L."/>
            <person name="Goeffon A."/>
            <person name="Jauniaux N."/>
            <person name="Kachouri-Lafond R."/>
            <person name="Payen C."/>
            <person name="Potier S."/>
            <person name="Pribylova L."/>
            <person name="Ozanne C."/>
            <person name="Richard G.-F."/>
            <person name="Sacerdot C."/>
            <person name="Straub M.-L."/>
            <person name="Talla E."/>
        </authorList>
    </citation>
    <scope>NUCLEOTIDE SEQUENCE [LARGE SCALE GENOMIC DNA]</scope>
    <source>
        <strain evidence="3">ATCC 56472 / CBS 6340 / NRRL Y-8284</strain>
    </source>
</reference>